<sequence length="198" mass="22649">MGEGVKIVYQPCSCFLLEEYETLWFIQMPRVGWIKWLCNCYCCTFLGLGYAGFCYWRTSSQLFLKIVWYVSEVKIFKLDQRIPFVPVGINQLVFLYADAGSCVVAVVQIGLLKWNGCVRHSVMEWIAYDGPVVNILIFLFRVMVERFEAVAEDCVDRNRFVIHVGPVTANDGPKGWHLLTTAAVVKKILVVKQKYADG</sequence>
<dbReference type="EMBL" id="JAOYFB010000040">
    <property type="protein sequence ID" value="KAK4036876.1"/>
    <property type="molecule type" value="Genomic_DNA"/>
</dbReference>
<evidence type="ECO:0000313" key="2">
    <source>
        <dbReference type="Proteomes" id="UP001234178"/>
    </source>
</evidence>
<reference evidence="1 2" key="1">
    <citation type="journal article" date="2023" name="Nucleic Acids Res.">
        <title>The hologenome of Daphnia magna reveals possible DNA methylation and microbiome-mediated evolution of the host genome.</title>
        <authorList>
            <person name="Chaturvedi A."/>
            <person name="Li X."/>
            <person name="Dhandapani V."/>
            <person name="Marshall H."/>
            <person name="Kissane S."/>
            <person name="Cuenca-Cambronero M."/>
            <person name="Asole G."/>
            <person name="Calvet F."/>
            <person name="Ruiz-Romero M."/>
            <person name="Marangio P."/>
            <person name="Guigo R."/>
            <person name="Rago D."/>
            <person name="Mirbahai L."/>
            <person name="Eastwood N."/>
            <person name="Colbourne J.K."/>
            <person name="Zhou J."/>
            <person name="Mallon E."/>
            <person name="Orsini L."/>
        </authorList>
    </citation>
    <scope>NUCLEOTIDE SEQUENCE [LARGE SCALE GENOMIC DNA]</scope>
    <source>
        <strain evidence="1">LRV0_1</strain>
    </source>
</reference>
<organism evidence="1 2">
    <name type="scientific">Daphnia magna</name>
    <dbReference type="NCBI Taxonomy" id="35525"/>
    <lineage>
        <taxon>Eukaryota</taxon>
        <taxon>Metazoa</taxon>
        <taxon>Ecdysozoa</taxon>
        <taxon>Arthropoda</taxon>
        <taxon>Crustacea</taxon>
        <taxon>Branchiopoda</taxon>
        <taxon>Diplostraca</taxon>
        <taxon>Cladocera</taxon>
        <taxon>Anomopoda</taxon>
        <taxon>Daphniidae</taxon>
        <taxon>Daphnia</taxon>
    </lineage>
</organism>
<comment type="caution">
    <text evidence="1">The sequence shown here is derived from an EMBL/GenBank/DDBJ whole genome shotgun (WGS) entry which is preliminary data.</text>
</comment>
<dbReference type="Proteomes" id="UP001234178">
    <property type="component" value="Unassembled WGS sequence"/>
</dbReference>
<evidence type="ECO:0008006" key="3">
    <source>
        <dbReference type="Google" id="ProtNLM"/>
    </source>
</evidence>
<proteinExistence type="predicted"/>
<evidence type="ECO:0000313" key="1">
    <source>
        <dbReference type="EMBL" id="KAK4036876.1"/>
    </source>
</evidence>
<protein>
    <recommendedName>
        <fullName evidence="3">Transmembrane protein</fullName>
    </recommendedName>
</protein>
<accession>A0ABR0B5A5</accession>
<name>A0ABR0B5A5_9CRUS</name>
<keyword evidence="2" id="KW-1185">Reference proteome</keyword>
<gene>
    <name evidence="1" type="ORF">OUZ56_028913</name>
</gene>